<evidence type="ECO:0000259" key="7">
    <source>
        <dbReference type="Pfam" id="PF13396"/>
    </source>
</evidence>
<evidence type="ECO:0000313" key="8">
    <source>
        <dbReference type="EMBL" id="OYQ38561.1"/>
    </source>
</evidence>
<sequence>MRPYSPIEILTFFACLAIVMIINLFVIFRTEKSLLAIVWALLVVFLPVLGSILYFIYYLARGSRKTAPATYV</sequence>
<comment type="subcellular location">
    <subcellularLocation>
        <location evidence="1">Cell membrane</location>
        <topology evidence="1">Multi-pass membrane protein</topology>
    </subcellularLocation>
</comment>
<evidence type="ECO:0000256" key="4">
    <source>
        <dbReference type="ARBA" id="ARBA00022989"/>
    </source>
</evidence>
<dbReference type="InterPro" id="IPR027379">
    <property type="entry name" value="CLS_N"/>
</dbReference>
<evidence type="ECO:0000256" key="5">
    <source>
        <dbReference type="ARBA" id="ARBA00023136"/>
    </source>
</evidence>
<name>A0A255ZAW4_9FLAO</name>
<evidence type="ECO:0000313" key="9">
    <source>
        <dbReference type="Proteomes" id="UP000216605"/>
    </source>
</evidence>
<dbReference type="EMBL" id="NOXV01000212">
    <property type="protein sequence ID" value="OYQ38561.1"/>
    <property type="molecule type" value="Genomic_DNA"/>
</dbReference>
<evidence type="ECO:0000256" key="3">
    <source>
        <dbReference type="ARBA" id="ARBA00022692"/>
    </source>
</evidence>
<keyword evidence="2" id="KW-1003">Cell membrane</keyword>
<dbReference type="RefSeq" id="WP_094413133.1">
    <property type="nucleotide sequence ID" value="NZ_NOXV01000212.1"/>
</dbReference>
<gene>
    <name evidence="8" type="ORF">CHU92_04755</name>
</gene>
<feature type="transmembrane region" description="Helical" evidence="6">
    <location>
        <begin position="7"/>
        <end position="28"/>
    </location>
</feature>
<evidence type="ECO:0000256" key="1">
    <source>
        <dbReference type="ARBA" id="ARBA00004651"/>
    </source>
</evidence>
<dbReference type="AlphaFoldDB" id="A0A255ZAW4"/>
<dbReference type="GO" id="GO:0005886">
    <property type="term" value="C:plasma membrane"/>
    <property type="evidence" value="ECO:0007669"/>
    <property type="project" value="UniProtKB-SubCell"/>
</dbReference>
<keyword evidence="3 6" id="KW-0812">Transmembrane</keyword>
<organism evidence="8 9">
    <name type="scientific">Flavobacterium cyanobacteriorum</name>
    <dbReference type="NCBI Taxonomy" id="2022802"/>
    <lineage>
        <taxon>Bacteria</taxon>
        <taxon>Pseudomonadati</taxon>
        <taxon>Bacteroidota</taxon>
        <taxon>Flavobacteriia</taxon>
        <taxon>Flavobacteriales</taxon>
        <taxon>Flavobacteriaceae</taxon>
        <taxon>Flavobacterium</taxon>
    </lineage>
</organism>
<dbReference type="Pfam" id="PF13396">
    <property type="entry name" value="PLDc_N"/>
    <property type="match status" value="1"/>
</dbReference>
<comment type="caution">
    <text evidence="8">The sequence shown here is derived from an EMBL/GenBank/DDBJ whole genome shotgun (WGS) entry which is preliminary data.</text>
</comment>
<feature type="transmembrane region" description="Helical" evidence="6">
    <location>
        <begin position="34"/>
        <end position="57"/>
    </location>
</feature>
<keyword evidence="5 6" id="KW-0472">Membrane</keyword>
<feature type="domain" description="Cardiolipin synthase N-terminal" evidence="7">
    <location>
        <begin position="17"/>
        <end position="56"/>
    </location>
</feature>
<dbReference type="Proteomes" id="UP000216605">
    <property type="component" value="Unassembled WGS sequence"/>
</dbReference>
<dbReference type="OrthoDB" id="1123412at2"/>
<evidence type="ECO:0000256" key="6">
    <source>
        <dbReference type="SAM" id="Phobius"/>
    </source>
</evidence>
<keyword evidence="9" id="KW-1185">Reference proteome</keyword>
<protein>
    <recommendedName>
        <fullName evidence="7">Cardiolipin synthase N-terminal domain-containing protein</fullName>
    </recommendedName>
</protein>
<evidence type="ECO:0000256" key="2">
    <source>
        <dbReference type="ARBA" id="ARBA00022475"/>
    </source>
</evidence>
<keyword evidence="4 6" id="KW-1133">Transmembrane helix</keyword>
<proteinExistence type="predicted"/>
<reference evidence="8 9" key="1">
    <citation type="submission" date="2017-07" db="EMBL/GenBank/DDBJ databases">
        <title>Flavobacterium cyanobacteriorum sp. nov., isolated from cyanobacterial aggregates in a eutrophic lake.</title>
        <authorList>
            <person name="Cai H."/>
        </authorList>
    </citation>
    <scope>NUCLEOTIDE SEQUENCE [LARGE SCALE GENOMIC DNA]</scope>
    <source>
        <strain evidence="8 9">TH021</strain>
    </source>
</reference>
<accession>A0A255ZAW4</accession>